<evidence type="ECO:0000256" key="1">
    <source>
        <dbReference type="SAM" id="Coils"/>
    </source>
</evidence>
<dbReference type="EMBL" id="JBHSFK010000002">
    <property type="protein sequence ID" value="MFC4498614.1"/>
    <property type="molecule type" value="Genomic_DNA"/>
</dbReference>
<name>A0ABV9AFE5_9ACTN</name>
<accession>A0ABV9AFE5</accession>
<evidence type="ECO:0000313" key="3">
    <source>
        <dbReference type="Proteomes" id="UP001595839"/>
    </source>
</evidence>
<gene>
    <name evidence="2" type="ORF">ACFPIH_03595</name>
</gene>
<dbReference type="RefSeq" id="WP_381168066.1">
    <property type="nucleotide sequence ID" value="NZ_JBHSFK010000002.1"/>
</dbReference>
<evidence type="ECO:0008006" key="4">
    <source>
        <dbReference type="Google" id="ProtNLM"/>
    </source>
</evidence>
<keyword evidence="1" id="KW-0175">Coiled coil</keyword>
<reference evidence="3" key="1">
    <citation type="journal article" date="2019" name="Int. J. Syst. Evol. Microbiol.">
        <title>The Global Catalogue of Microorganisms (GCM) 10K type strain sequencing project: providing services to taxonomists for standard genome sequencing and annotation.</title>
        <authorList>
            <consortium name="The Broad Institute Genomics Platform"/>
            <consortium name="The Broad Institute Genome Sequencing Center for Infectious Disease"/>
            <person name="Wu L."/>
            <person name="Ma J."/>
        </authorList>
    </citation>
    <scope>NUCLEOTIDE SEQUENCE [LARGE SCALE GENOMIC DNA]</scope>
    <source>
        <strain evidence="3">CGMCC 4.7177</strain>
    </source>
</reference>
<dbReference type="InterPro" id="IPR027417">
    <property type="entry name" value="P-loop_NTPase"/>
</dbReference>
<organism evidence="2 3">
    <name type="scientific">Streptomyces vulcanius</name>
    <dbReference type="NCBI Taxonomy" id="1441876"/>
    <lineage>
        <taxon>Bacteria</taxon>
        <taxon>Bacillati</taxon>
        <taxon>Actinomycetota</taxon>
        <taxon>Actinomycetes</taxon>
        <taxon>Kitasatosporales</taxon>
        <taxon>Streptomycetaceae</taxon>
        <taxon>Streptomyces</taxon>
    </lineage>
</organism>
<feature type="coiled-coil region" evidence="1">
    <location>
        <begin position="318"/>
        <end position="345"/>
    </location>
</feature>
<dbReference type="SUPFAM" id="SSF52540">
    <property type="entry name" value="P-loop containing nucleoside triphosphate hydrolases"/>
    <property type="match status" value="1"/>
</dbReference>
<protein>
    <recommendedName>
        <fullName evidence="4">NACHT domain-containing protein</fullName>
    </recommendedName>
</protein>
<comment type="caution">
    <text evidence="2">The sequence shown here is derived from an EMBL/GenBank/DDBJ whole genome shotgun (WGS) entry which is preliminary data.</text>
</comment>
<keyword evidence="3" id="KW-1185">Reference proteome</keyword>
<sequence length="1015" mass="112483">MAATPAEVFHRMETSYSPLSTGRPRSIHEGFSVLDFELRFLALLAAATVRAAGRTPAQVGRSPGLGEWTGYLRRARQQLEECPTVPADRVGRAVSKVLDLYDQGFPGAPRELRDLKRLRDHISHGGPLPAGETELATLDELVQSVADAVTESLDEAELSWQEGESGEQRPSFVWGGDAVSLWPFLYMKPSGVWHLFSKFARHRPSFLCFGGGSVSSSPSDEAVQAALHPLLKAQKAENGTLQHFVKDVEQDLRGFADDDSEPVYADHEQGFEYYWDKATGEGTGTQPRRDYFRLGPDNARQWRAEAGWVPYSDYLRSLANWQVVATRLRQKLEQLESKLAAEERDTLGWVTRERGTTRMAKVVVSDIDGSQLEPARTFADLIDGVDQDLQANRGQTQVVFINGEAGIGKTRAMLDAAKTRAREVEQALLAGEESNHALFLYVRSTGQVLDSLRTVVDSAVASTRNLTDRGVKALCRNGLMTLLIDGFDELLGGVGYSDAIGSLRPWLDELGGRGVVVVSARSSYYMGQYRSSVERANEQGMPFVRHRVAAVQRWSPQDIEAFLDEYGVPRESLDRLSEHDRQLLGLPFFAHAFAEMTLNPDDGEIKNNTLAERLLDKYVAREEGKLTGQGDTALMNSGELRRMFECVAESMASNEEREADVTELQDAAEYAMGEELSSRRHLKQRLPVLCGLAAASDDASVSRFRFQHELFFDQFLAGAASRYLLEEHPHLFQAMLKESPWRSATVTGVVATAGEERVVQAVADYAPRLQNAEKQQIESTVAATNLGALWAAVIKETGRMPGRDILNAVFADGLDLSQVQGVDTRIIGCELDGLVLPTAPGWSLVLRNTSVKKIKVSGSPSDLGGLRGVRHLDLVELLLPNELLYRKEHILAALQRYGAEVVDAENRHDDLPPTEVLAARHYLTTMARRVEKSVILRSDHQPEDARLKWTQEYGPDIWKRFVNELVASGLAANETFSASGERKVRLRLKPSPATILANDGTRDGTQEFWSRLEGN</sequence>
<dbReference type="Proteomes" id="UP001595839">
    <property type="component" value="Unassembled WGS sequence"/>
</dbReference>
<evidence type="ECO:0000313" key="2">
    <source>
        <dbReference type="EMBL" id="MFC4498614.1"/>
    </source>
</evidence>
<proteinExistence type="predicted"/>